<feature type="region of interest" description="Disordered" evidence="1">
    <location>
        <begin position="53"/>
        <end position="80"/>
    </location>
</feature>
<dbReference type="Proteomes" id="UP000807850">
    <property type="component" value="Unassembled WGS sequence"/>
</dbReference>
<evidence type="ECO:0000259" key="2">
    <source>
        <dbReference type="SMART" id="SM01245"/>
    </source>
</evidence>
<comment type="caution">
    <text evidence="3">The sequence shown here is derived from an EMBL/GenBank/DDBJ whole genome shotgun (WGS) entry which is preliminary data.</text>
</comment>
<dbReference type="Gene3D" id="3.30.30.80">
    <property type="entry name" value="probable RNA-binding protein from clostridium symbiosum atcc 14940"/>
    <property type="match status" value="1"/>
</dbReference>
<dbReference type="SMART" id="SM01245">
    <property type="entry name" value="Jag_N"/>
    <property type="match status" value="1"/>
</dbReference>
<dbReference type="Pfam" id="PF14804">
    <property type="entry name" value="Jag_N"/>
    <property type="match status" value="1"/>
</dbReference>
<protein>
    <submittedName>
        <fullName evidence="3">Jag N-terminal domain-containing protein</fullName>
    </submittedName>
</protein>
<name>A0A9D6L5I6_UNCEI</name>
<gene>
    <name evidence="3" type="ORF">HY076_02745</name>
</gene>
<proteinExistence type="predicted"/>
<dbReference type="EMBL" id="JACQAY010000077">
    <property type="protein sequence ID" value="MBI3539171.1"/>
    <property type="molecule type" value="Genomic_DNA"/>
</dbReference>
<dbReference type="InterPro" id="IPR038247">
    <property type="entry name" value="Jag_N_dom_sf"/>
</dbReference>
<feature type="compositionally biased region" description="Basic and acidic residues" evidence="1">
    <location>
        <begin position="64"/>
        <end position="80"/>
    </location>
</feature>
<sequence>MAHESVFEGKTLDDAVRKGLEQLGLSRADVMITVMEEGSSGFLGLGARPYKVRMMPRPGGPPREPGERGARGRDGRRERG</sequence>
<reference evidence="3" key="1">
    <citation type="submission" date="2020-07" db="EMBL/GenBank/DDBJ databases">
        <title>Huge and variable diversity of episymbiotic CPR bacteria and DPANN archaea in groundwater ecosystems.</title>
        <authorList>
            <person name="He C.Y."/>
            <person name="Keren R."/>
            <person name="Whittaker M."/>
            <person name="Farag I.F."/>
            <person name="Doudna J."/>
            <person name="Cate J.H.D."/>
            <person name="Banfield J.F."/>
        </authorList>
    </citation>
    <scope>NUCLEOTIDE SEQUENCE</scope>
    <source>
        <strain evidence="3">NC_groundwater_928_Pr1_S-0.2um_72_17</strain>
    </source>
</reference>
<organism evidence="3 4">
    <name type="scientific">Eiseniibacteriota bacterium</name>
    <dbReference type="NCBI Taxonomy" id="2212470"/>
    <lineage>
        <taxon>Bacteria</taxon>
        <taxon>Candidatus Eiseniibacteriota</taxon>
    </lineage>
</organism>
<evidence type="ECO:0000313" key="3">
    <source>
        <dbReference type="EMBL" id="MBI3539171.1"/>
    </source>
</evidence>
<evidence type="ECO:0000313" key="4">
    <source>
        <dbReference type="Proteomes" id="UP000807850"/>
    </source>
</evidence>
<accession>A0A9D6L5I6</accession>
<feature type="domain" description="RNA-binding protein KhpB N-terminal" evidence="2">
    <location>
        <begin position="6"/>
        <end position="57"/>
    </location>
</feature>
<dbReference type="InterPro" id="IPR032782">
    <property type="entry name" value="KhpB_N"/>
</dbReference>
<evidence type="ECO:0000256" key="1">
    <source>
        <dbReference type="SAM" id="MobiDB-lite"/>
    </source>
</evidence>
<feature type="non-terminal residue" evidence="3">
    <location>
        <position position="80"/>
    </location>
</feature>
<dbReference type="AlphaFoldDB" id="A0A9D6L5I6"/>